<dbReference type="Pfam" id="PF05016">
    <property type="entry name" value="ParE_toxin"/>
    <property type="match status" value="1"/>
</dbReference>
<dbReference type="AlphaFoldDB" id="A0A2W5KG38"/>
<protein>
    <submittedName>
        <fullName evidence="2">Type II toxin-antitoxin system RelE/ParE family toxin</fullName>
    </submittedName>
</protein>
<evidence type="ECO:0000313" key="2">
    <source>
        <dbReference type="EMBL" id="PZQ15861.1"/>
    </source>
</evidence>
<proteinExistence type="predicted"/>
<gene>
    <name evidence="2" type="ORF">DI565_08505</name>
</gene>
<evidence type="ECO:0000313" key="3">
    <source>
        <dbReference type="Proteomes" id="UP000249577"/>
    </source>
</evidence>
<reference evidence="2 3" key="1">
    <citation type="submission" date="2017-08" db="EMBL/GenBank/DDBJ databases">
        <title>Infants hospitalized years apart are colonized by the same room-sourced microbial strains.</title>
        <authorList>
            <person name="Brooks B."/>
            <person name="Olm M.R."/>
            <person name="Firek B.A."/>
            <person name="Baker R."/>
            <person name="Thomas B.C."/>
            <person name="Morowitz M.J."/>
            <person name="Banfield J.F."/>
        </authorList>
    </citation>
    <scope>NUCLEOTIDE SEQUENCE [LARGE SCALE GENOMIC DNA]</scope>
    <source>
        <strain evidence="2">S2_005_003_R2_43</strain>
    </source>
</reference>
<accession>A0A2W5KG38</accession>
<dbReference type="InterPro" id="IPR035093">
    <property type="entry name" value="RelE/ParE_toxin_dom_sf"/>
</dbReference>
<keyword evidence="1" id="KW-1277">Toxin-antitoxin system</keyword>
<evidence type="ECO:0000256" key="1">
    <source>
        <dbReference type="ARBA" id="ARBA00022649"/>
    </source>
</evidence>
<dbReference type="InterPro" id="IPR007712">
    <property type="entry name" value="RelE/ParE_toxin"/>
</dbReference>
<dbReference type="EMBL" id="QFPN01000004">
    <property type="protein sequence ID" value="PZQ15861.1"/>
    <property type="molecule type" value="Genomic_DNA"/>
</dbReference>
<name>A0A2W5KG38_ANCNO</name>
<dbReference type="Gene3D" id="3.30.2310.20">
    <property type="entry name" value="RelE-like"/>
    <property type="match status" value="1"/>
</dbReference>
<sequence>MRIVYSEIARRDIDGILATTFDRFGDRQMDVYADLLKGAVALVLENPARPSSLDRSEFLTGLRSIHVSLAARARRRAAHQIFYRVGRSANGFARLEIIRVLHESMDAAAHIAAGVGSLPSE</sequence>
<comment type="caution">
    <text evidence="2">The sequence shown here is derived from an EMBL/GenBank/DDBJ whole genome shotgun (WGS) entry which is preliminary data.</text>
</comment>
<dbReference type="Proteomes" id="UP000249577">
    <property type="component" value="Unassembled WGS sequence"/>
</dbReference>
<organism evidence="2 3">
    <name type="scientific">Ancylobacter novellus</name>
    <name type="common">Thiobacillus novellus</name>
    <dbReference type="NCBI Taxonomy" id="921"/>
    <lineage>
        <taxon>Bacteria</taxon>
        <taxon>Pseudomonadati</taxon>
        <taxon>Pseudomonadota</taxon>
        <taxon>Alphaproteobacteria</taxon>
        <taxon>Hyphomicrobiales</taxon>
        <taxon>Xanthobacteraceae</taxon>
        <taxon>Ancylobacter</taxon>
    </lineage>
</organism>